<protein>
    <recommendedName>
        <fullName evidence="2">non-specific serine/threonine protein kinase</fullName>
        <ecNumber evidence="2">2.7.11.1</ecNumber>
    </recommendedName>
</protein>
<keyword evidence="5" id="KW-0433">Leucine-rich repeat</keyword>
<feature type="transmembrane region" description="Helical" evidence="20">
    <location>
        <begin position="68"/>
        <end position="87"/>
    </location>
</feature>
<keyword evidence="14 20" id="KW-0472">Membrane</keyword>
<evidence type="ECO:0000259" key="21">
    <source>
        <dbReference type="PROSITE" id="PS50011"/>
    </source>
</evidence>
<evidence type="ECO:0000256" key="11">
    <source>
        <dbReference type="ARBA" id="ARBA00022777"/>
    </source>
</evidence>
<dbReference type="InterPro" id="IPR000719">
    <property type="entry name" value="Prot_kinase_dom"/>
</dbReference>
<dbReference type="STRING" id="3476.A0A2P5A9Y9"/>
<evidence type="ECO:0000256" key="7">
    <source>
        <dbReference type="ARBA" id="ARBA00022692"/>
    </source>
</evidence>
<keyword evidence="9" id="KW-0677">Repeat</keyword>
<sequence length="440" mass="49338">MLPVTIDITHNHISFDKIEVSPRGDILHSLYLGFSYTNSLTYCSWSISSFYSPTPIKKKEKGFNLLKVILPTLFLLFFLFIVLLLIIRSSLFKNKKGPFVHRATKNGDIFSIWNYDGKIAFEDIIKATGDFDISYCIGTGGYGSVYRAQLPNNKIVALKKLHSSEADEPALRKSFTNEVKTLTELRHKNIVRLHGFCLHRRCMFLIYEYMERGSLFCVLSNDSEAVELDWSKRVNVIKGTAHALSYMHHDCTIPIVHRDVTSTNVLLNSELEAFVSDFGTARLLDPDCSNQTMLAGTYGYIAPEFAYTMAITEKCDVYSFGVVALETLMGRHPGEMLSVISSSSSSSSSFQNTLLSEVIDHRLSPPKDRLVERDVVLIATLALACINSKPKYRPTMKQVSQQLLAPKGLLAKRFSDISLGQLIIPEVYLDVGSEISASEI</sequence>
<keyword evidence="7 20" id="KW-0812">Transmembrane</keyword>
<evidence type="ECO:0000256" key="9">
    <source>
        <dbReference type="ARBA" id="ARBA00022737"/>
    </source>
</evidence>
<evidence type="ECO:0000256" key="8">
    <source>
        <dbReference type="ARBA" id="ARBA00022729"/>
    </source>
</evidence>
<keyword evidence="16" id="KW-0325">Glycoprotein</keyword>
<dbReference type="GO" id="GO:0004674">
    <property type="term" value="F:protein serine/threonine kinase activity"/>
    <property type="evidence" value="ECO:0007669"/>
    <property type="project" value="UniProtKB-KW"/>
</dbReference>
<evidence type="ECO:0000256" key="6">
    <source>
        <dbReference type="ARBA" id="ARBA00022679"/>
    </source>
</evidence>
<name>A0A2P5A9Y9_PARAD</name>
<keyword evidence="6" id="KW-0808">Transferase</keyword>
<comment type="caution">
    <text evidence="22">The sequence shown here is derived from an EMBL/GenBank/DDBJ whole genome shotgun (WGS) entry which is preliminary data.</text>
</comment>
<dbReference type="FunFam" id="3.30.200.20:FF:000309">
    <property type="entry name" value="Leucine-rich repeat receptor protein kinase MSP1"/>
    <property type="match status" value="1"/>
</dbReference>
<evidence type="ECO:0000256" key="17">
    <source>
        <dbReference type="ARBA" id="ARBA00047899"/>
    </source>
</evidence>
<dbReference type="Proteomes" id="UP000237105">
    <property type="component" value="Unassembled WGS sequence"/>
</dbReference>
<evidence type="ECO:0000313" key="23">
    <source>
        <dbReference type="Proteomes" id="UP000237105"/>
    </source>
</evidence>
<feature type="domain" description="Protein kinase" evidence="21">
    <location>
        <begin position="131"/>
        <end position="404"/>
    </location>
</feature>
<dbReference type="PANTHER" id="PTHR48005">
    <property type="entry name" value="LEUCINE RICH REPEAT KINASE 2"/>
    <property type="match status" value="1"/>
</dbReference>
<gene>
    <name evidence="22" type="ORF">PanWU01x14_353490</name>
</gene>
<keyword evidence="13 20" id="KW-1133">Transmembrane helix</keyword>
<dbReference type="InterPro" id="IPR051420">
    <property type="entry name" value="Ser_Thr_Kinases_DiverseReg"/>
</dbReference>
<dbReference type="InterPro" id="IPR011009">
    <property type="entry name" value="Kinase-like_dom_sf"/>
</dbReference>
<dbReference type="Pfam" id="PF00069">
    <property type="entry name" value="Pkinase"/>
    <property type="match status" value="1"/>
</dbReference>
<dbReference type="GO" id="GO:0005524">
    <property type="term" value="F:ATP binding"/>
    <property type="evidence" value="ECO:0007669"/>
    <property type="project" value="UniProtKB-UniRule"/>
</dbReference>
<keyword evidence="12 19" id="KW-0067">ATP-binding</keyword>
<keyword evidence="10 19" id="KW-0547">Nucleotide-binding</keyword>
<comment type="catalytic activity">
    <reaction evidence="18">
        <text>L-seryl-[protein] + ATP = O-phospho-L-seryl-[protein] + ADP + H(+)</text>
        <dbReference type="Rhea" id="RHEA:17989"/>
        <dbReference type="Rhea" id="RHEA-COMP:9863"/>
        <dbReference type="Rhea" id="RHEA-COMP:11604"/>
        <dbReference type="ChEBI" id="CHEBI:15378"/>
        <dbReference type="ChEBI" id="CHEBI:29999"/>
        <dbReference type="ChEBI" id="CHEBI:30616"/>
        <dbReference type="ChEBI" id="CHEBI:83421"/>
        <dbReference type="ChEBI" id="CHEBI:456216"/>
        <dbReference type="EC" id="2.7.11.1"/>
    </reaction>
</comment>
<evidence type="ECO:0000256" key="4">
    <source>
        <dbReference type="ARBA" id="ARBA00022553"/>
    </source>
</evidence>
<keyword evidence="8" id="KW-0732">Signal</keyword>
<dbReference type="EMBL" id="JXTB01000736">
    <property type="protein sequence ID" value="PON33357.1"/>
    <property type="molecule type" value="Genomic_DNA"/>
</dbReference>
<accession>A0A2P5A9Y9</accession>
<dbReference type="PROSITE" id="PS00107">
    <property type="entry name" value="PROTEIN_KINASE_ATP"/>
    <property type="match status" value="1"/>
</dbReference>
<dbReference type="GO" id="GO:0016020">
    <property type="term" value="C:membrane"/>
    <property type="evidence" value="ECO:0007669"/>
    <property type="project" value="UniProtKB-SubCell"/>
</dbReference>
<dbReference type="PROSITE" id="PS00109">
    <property type="entry name" value="PROTEIN_KINASE_TYR"/>
    <property type="match status" value="1"/>
</dbReference>
<evidence type="ECO:0000256" key="1">
    <source>
        <dbReference type="ARBA" id="ARBA00004479"/>
    </source>
</evidence>
<evidence type="ECO:0000256" key="5">
    <source>
        <dbReference type="ARBA" id="ARBA00022614"/>
    </source>
</evidence>
<dbReference type="PANTHER" id="PTHR48005:SF16">
    <property type="entry name" value="MDIS1-INTERACTING RECEPTOR LIKE KINASE 2-LIKE ISOFORM X1"/>
    <property type="match status" value="1"/>
</dbReference>
<evidence type="ECO:0000256" key="14">
    <source>
        <dbReference type="ARBA" id="ARBA00023136"/>
    </source>
</evidence>
<dbReference type="Gene3D" id="3.30.200.20">
    <property type="entry name" value="Phosphorylase Kinase, domain 1"/>
    <property type="match status" value="1"/>
</dbReference>
<evidence type="ECO:0000256" key="19">
    <source>
        <dbReference type="PROSITE-ProRule" id="PRU10141"/>
    </source>
</evidence>
<dbReference type="FunFam" id="1.10.510.10:FF:000445">
    <property type="entry name" value="MDIS1-interacting receptor like kinase 2"/>
    <property type="match status" value="1"/>
</dbReference>
<comment type="catalytic activity">
    <reaction evidence="17">
        <text>L-threonyl-[protein] + ATP = O-phospho-L-threonyl-[protein] + ADP + H(+)</text>
        <dbReference type="Rhea" id="RHEA:46608"/>
        <dbReference type="Rhea" id="RHEA-COMP:11060"/>
        <dbReference type="Rhea" id="RHEA-COMP:11605"/>
        <dbReference type="ChEBI" id="CHEBI:15378"/>
        <dbReference type="ChEBI" id="CHEBI:30013"/>
        <dbReference type="ChEBI" id="CHEBI:30616"/>
        <dbReference type="ChEBI" id="CHEBI:61977"/>
        <dbReference type="ChEBI" id="CHEBI:456216"/>
        <dbReference type="EC" id="2.7.11.1"/>
    </reaction>
</comment>
<evidence type="ECO:0000256" key="13">
    <source>
        <dbReference type="ARBA" id="ARBA00022989"/>
    </source>
</evidence>
<keyword evidence="23" id="KW-1185">Reference proteome</keyword>
<dbReference type="PROSITE" id="PS50011">
    <property type="entry name" value="PROTEIN_KINASE_DOM"/>
    <property type="match status" value="1"/>
</dbReference>
<dbReference type="OrthoDB" id="676979at2759"/>
<evidence type="ECO:0000256" key="10">
    <source>
        <dbReference type="ARBA" id="ARBA00022741"/>
    </source>
</evidence>
<evidence type="ECO:0000256" key="12">
    <source>
        <dbReference type="ARBA" id="ARBA00022840"/>
    </source>
</evidence>
<keyword evidence="3" id="KW-0723">Serine/threonine-protein kinase</keyword>
<dbReference type="InterPro" id="IPR008266">
    <property type="entry name" value="Tyr_kinase_AS"/>
</dbReference>
<evidence type="ECO:0000256" key="18">
    <source>
        <dbReference type="ARBA" id="ARBA00048679"/>
    </source>
</evidence>
<keyword evidence="15" id="KW-0675">Receptor</keyword>
<feature type="binding site" evidence="19">
    <location>
        <position position="159"/>
    </location>
    <ligand>
        <name>ATP</name>
        <dbReference type="ChEBI" id="CHEBI:30616"/>
    </ligand>
</feature>
<keyword evidence="4" id="KW-0597">Phosphoprotein</keyword>
<evidence type="ECO:0000313" key="22">
    <source>
        <dbReference type="EMBL" id="PON33357.1"/>
    </source>
</evidence>
<evidence type="ECO:0000256" key="15">
    <source>
        <dbReference type="ARBA" id="ARBA00023170"/>
    </source>
</evidence>
<dbReference type="AlphaFoldDB" id="A0A2P5A9Y9"/>
<dbReference type="CDD" id="cd14066">
    <property type="entry name" value="STKc_IRAK"/>
    <property type="match status" value="1"/>
</dbReference>
<dbReference type="Gene3D" id="1.10.510.10">
    <property type="entry name" value="Transferase(Phosphotransferase) domain 1"/>
    <property type="match status" value="1"/>
</dbReference>
<dbReference type="EC" id="2.7.11.1" evidence="2"/>
<organism evidence="22 23">
    <name type="scientific">Parasponia andersonii</name>
    <name type="common">Sponia andersonii</name>
    <dbReference type="NCBI Taxonomy" id="3476"/>
    <lineage>
        <taxon>Eukaryota</taxon>
        <taxon>Viridiplantae</taxon>
        <taxon>Streptophyta</taxon>
        <taxon>Embryophyta</taxon>
        <taxon>Tracheophyta</taxon>
        <taxon>Spermatophyta</taxon>
        <taxon>Magnoliopsida</taxon>
        <taxon>eudicotyledons</taxon>
        <taxon>Gunneridae</taxon>
        <taxon>Pentapetalae</taxon>
        <taxon>rosids</taxon>
        <taxon>fabids</taxon>
        <taxon>Rosales</taxon>
        <taxon>Cannabaceae</taxon>
        <taxon>Parasponia</taxon>
    </lineage>
</organism>
<keyword evidence="11 22" id="KW-0418">Kinase</keyword>
<reference evidence="23" key="1">
    <citation type="submission" date="2016-06" db="EMBL/GenBank/DDBJ databases">
        <title>Parallel loss of symbiosis genes in relatives of nitrogen-fixing non-legume Parasponia.</title>
        <authorList>
            <person name="Van Velzen R."/>
            <person name="Holmer R."/>
            <person name="Bu F."/>
            <person name="Rutten L."/>
            <person name="Van Zeijl A."/>
            <person name="Liu W."/>
            <person name="Santuari L."/>
            <person name="Cao Q."/>
            <person name="Sharma T."/>
            <person name="Shen D."/>
            <person name="Roswanjaya Y."/>
            <person name="Wardhani T."/>
            <person name="Kalhor M.S."/>
            <person name="Jansen J."/>
            <person name="Van den Hoogen J."/>
            <person name="Gungor B."/>
            <person name="Hartog M."/>
            <person name="Hontelez J."/>
            <person name="Verver J."/>
            <person name="Yang W.-C."/>
            <person name="Schijlen E."/>
            <person name="Repin R."/>
            <person name="Schilthuizen M."/>
            <person name="Schranz E."/>
            <person name="Heidstra R."/>
            <person name="Miyata K."/>
            <person name="Fedorova E."/>
            <person name="Kohlen W."/>
            <person name="Bisseling T."/>
            <person name="Smit S."/>
            <person name="Geurts R."/>
        </authorList>
    </citation>
    <scope>NUCLEOTIDE SEQUENCE [LARGE SCALE GENOMIC DNA]</scope>
    <source>
        <strain evidence="23">cv. WU1-14</strain>
    </source>
</reference>
<dbReference type="SUPFAM" id="SSF56112">
    <property type="entry name" value="Protein kinase-like (PK-like)"/>
    <property type="match status" value="1"/>
</dbReference>
<proteinExistence type="predicted"/>
<evidence type="ECO:0000256" key="20">
    <source>
        <dbReference type="SAM" id="Phobius"/>
    </source>
</evidence>
<evidence type="ECO:0000256" key="2">
    <source>
        <dbReference type="ARBA" id="ARBA00012513"/>
    </source>
</evidence>
<evidence type="ECO:0000256" key="16">
    <source>
        <dbReference type="ARBA" id="ARBA00023180"/>
    </source>
</evidence>
<comment type="subcellular location">
    <subcellularLocation>
        <location evidence="1">Membrane</location>
        <topology evidence="1">Single-pass type I membrane protein</topology>
    </subcellularLocation>
</comment>
<evidence type="ECO:0000256" key="3">
    <source>
        <dbReference type="ARBA" id="ARBA00022527"/>
    </source>
</evidence>
<dbReference type="InterPro" id="IPR017441">
    <property type="entry name" value="Protein_kinase_ATP_BS"/>
</dbReference>